<dbReference type="PANTHER" id="PTHR34580">
    <property type="match status" value="1"/>
</dbReference>
<dbReference type="EMBL" id="JABBFX010000004">
    <property type="protein sequence ID" value="NML48040.1"/>
    <property type="molecule type" value="Genomic_DNA"/>
</dbReference>
<organism evidence="5 6">
    <name type="scientific">Ramlibacter agri</name>
    <dbReference type="NCBI Taxonomy" id="2728837"/>
    <lineage>
        <taxon>Bacteria</taxon>
        <taxon>Pseudomonadati</taxon>
        <taxon>Pseudomonadota</taxon>
        <taxon>Betaproteobacteria</taxon>
        <taxon>Burkholderiales</taxon>
        <taxon>Comamonadaceae</taxon>
        <taxon>Ramlibacter</taxon>
    </lineage>
</organism>
<feature type="domain" description="WYL" evidence="2">
    <location>
        <begin position="142"/>
        <end position="207"/>
    </location>
</feature>
<dbReference type="PANTHER" id="PTHR34580:SF3">
    <property type="entry name" value="PROTEIN PAFB"/>
    <property type="match status" value="1"/>
</dbReference>
<protein>
    <submittedName>
        <fullName evidence="5">WYL domain-containing protein</fullName>
    </submittedName>
</protein>
<dbReference type="Pfam" id="PF26109">
    <property type="entry name" value="WHD_BrxR"/>
    <property type="match status" value="1"/>
</dbReference>
<dbReference type="InterPro" id="IPR016634">
    <property type="entry name" value="CapW-like"/>
</dbReference>
<gene>
    <name evidence="5" type="ORF">HHL11_30105</name>
</gene>
<dbReference type="PROSITE" id="PS52050">
    <property type="entry name" value="WYL"/>
    <property type="match status" value="1"/>
</dbReference>
<comment type="caution">
    <text evidence="5">The sequence shown here is derived from an EMBL/GenBank/DDBJ whole genome shotgun (WGS) entry which is preliminary data.</text>
</comment>
<dbReference type="Pfam" id="PF13280">
    <property type="entry name" value="WYL"/>
    <property type="match status" value="1"/>
</dbReference>
<accession>A0A848HEY9</accession>
<evidence type="ECO:0000259" key="3">
    <source>
        <dbReference type="Pfam" id="PF26107"/>
    </source>
</evidence>
<dbReference type="InterPro" id="IPR059020">
    <property type="entry name" value="CapW_CTD"/>
</dbReference>
<reference evidence="5 6" key="1">
    <citation type="submission" date="2020-04" db="EMBL/GenBank/DDBJ databases">
        <title>Ramlibacter sp. G-1-2-2 isolated from soil.</title>
        <authorList>
            <person name="Dahal R.H."/>
        </authorList>
    </citation>
    <scope>NUCLEOTIDE SEQUENCE [LARGE SCALE GENOMIC DNA]</scope>
    <source>
        <strain evidence="5 6">G-1-2-2</strain>
    </source>
</reference>
<keyword evidence="6" id="KW-1185">Reference proteome</keyword>
<dbReference type="PIRSF" id="PIRSF015558">
    <property type="entry name" value="Txn_reg_DeoR_prd"/>
    <property type="match status" value="1"/>
</dbReference>
<evidence type="ECO:0000313" key="5">
    <source>
        <dbReference type="EMBL" id="NML48040.1"/>
    </source>
</evidence>
<dbReference type="Proteomes" id="UP000541185">
    <property type="component" value="Unassembled WGS sequence"/>
</dbReference>
<dbReference type="RefSeq" id="WP_169422356.1">
    <property type="nucleotide sequence ID" value="NZ_JABBFX010000004.1"/>
</dbReference>
<sequence length="302" mass="34143">MTEEPNTAADTTSEPGAEKSLRWSQDRRLEFLDFRLRWDGRINRSDLTSFFGISIPQATNDISKYLERAPGNASYDRSTRMYIALSSFKPLFPTNEPDRYLDELLARTTGVVPSELSFLGWTPSTVTVPTPARRLRPDTVIAVLTAIRRGVRLNVTYQSMSTPEPSIRMLSPHGVAFDGFRWHVRAYCHLRHEFRDFVLARILDVELVEVAGTAGKDDAAWHQVVNLVLAPNSRLPKASRRVIELDYGMENGEVILECRQAVLFYTLKRLGLLDSDTANLRGQQIVLRNRASVMKLLPHGGT</sequence>
<evidence type="ECO:0000256" key="1">
    <source>
        <dbReference type="SAM" id="MobiDB-lite"/>
    </source>
</evidence>
<dbReference type="InterPro" id="IPR026881">
    <property type="entry name" value="WYL_dom"/>
</dbReference>
<evidence type="ECO:0000259" key="4">
    <source>
        <dbReference type="Pfam" id="PF26109"/>
    </source>
</evidence>
<feature type="compositionally biased region" description="Polar residues" evidence="1">
    <location>
        <begin position="1"/>
        <end position="14"/>
    </location>
</feature>
<evidence type="ECO:0000259" key="2">
    <source>
        <dbReference type="Pfam" id="PF13280"/>
    </source>
</evidence>
<proteinExistence type="predicted"/>
<dbReference type="InterPro" id="IPR051534">
    <property type="entry name" value="CBASS_pafABC_assoc_protein"/>
</dbReference>
<feature type="region of interest" description="Disordered" evidence="1">
    <location>
        <begin position="1"/>
        <end position="21"/>
    </location>
</feature>
<dbReference type="InterPro" id="IPR059019">
    <property type="entry name" value="WHD_CapW"/>
</dbReference>
<dbReference type="Pfam" id="PF26107">
    <property type="entry name" value="BrxR_CTD"/>
    <property type="match status" value="1"/>
</dbReference>
<name>A0A848HEY9_9BURK</name>
<feature type="domain" description="DNA-binding transcriptional repressor CapW C-terminal dimerisation" evidence="3">
    <location>
        <begin position="225"/>
        <end position="292"/>
    </location>
</feature>
<evidence type="ECO:0000313" key="6">
    <source>
        <dbReference type="Proteomes" id="UP000541185"/>
    </source>
</evidence>
<dbReference type="AlphaFoldDB" id="A0A848HEY9"/>
<feature type="domain" description="DNA-binding transcriptional repressor CapW winged helix-turn-helix" evidence="4">
    <location>
        <begin position="25"/>
        <end position="104"/>
    </location>
</feature>